<sequence>MATLAEQFLDDLEEDPEAGEEEVEGEGKDGDGKEENGMDIEGGTEGKEGVEEEEEEDDGLIDEERLGKVLELIASDTVDGLDSDTERDLVMECVKLARQIDEEVYRLFEKLRNDYAPKFPELETLIFNPLDYARVVSKVGNETDLTKVDLASVLPSATVITVTVTASATSGKPLHPDQLTGVVNVADGILLLDEAKKKVRPDALTEKQSQLLPAALV</sequence>
<dbReference type="PANTHER" id="PTHR13904">
    <property type="entry name" value="PRE-MRNA SPLICING FACTOR PRP31"/>
    <property type="match status" value="1"/>
</dbReference>
<dbReference type="GO" id="GO:0005687">
    <property type="term" value="C:U4 snRNP"/>
    <property type="evidence" value="ECO:0007669"/>
    <property type="project" value="TreeGrafter"/>
</dbReference>
<organism evidence="3">
    <name type="scientific">Rhodosorus marinus</name>
    <dbReference type="NCBI Taxonomy" id="101924"/>
    <lineage>
        <taxon>Eukaryota</taxon>
        <taxon>Rhodophyta</taxon>
        <taxon>Stylonematophyceae</taxon>
        <taxon>Stylonematales</taxon>
        <taxon>Stylonemataceae</taxon>
        <taxon>Rhodosorus</taxon>
    </lineage>
</organism>
<feature type="region of interest" description="Disordered" evidence="1">
    <location>
        <begin position="1"/>
        <end position="61"/>
    </location>
</feature>
<evidence type="ECO:0000256" key="1">
    <source>
        <dbReference type="SAM" id="MobiDB-lite"/>
    </source>
</evidence>
<feature type="compositionally biased region" description="Acidic residues" evidence="1">
    <location>
        <begin position="8"/>
        <end position="24"/>
    </location>
</feature>
<dbReference type="InterPro" id="IPR002687">
    <property type="entry name" value="Nop_dom"/>
</dbReference>
<dbReference type="AlphaFoldDB" id="A0A7S3EAH3"/>
<dbReference type="Pfam" id="PF01798">
    <property type="entry name" value="Nop"/>
    <property type="match status" value="1"/>
</dbReference>
<dbReference type="GO" id="GO:0000244">
    <property type="term" value="P:spliceosomal tri-snRNP complex assembly"/>
    <property type="evidence" value="ECO:0007669"/>
    <property type="project" value="InterPro"/>
</dbReference>
<dbReference type="SMART" id="SM00931">
    <property type="entry name" value="NOSIC"/>
    <property type="match status" value="1"/>
</dbReference>
<dbReference type="GO" id="GO:0046540">
    <property type="term" value="C:U4/U6 x U5 tri-snRNP complex"/>
    <property type="evidence" value="ECO:0007669"/>
    <property type="project" value="InterPro"/>
</dbReference>
<dbReference type="EMBL" id="HBHW01012615">
    <property type="protein sequence ID" value="CAE0041897.1"/>
    <property type="molecule type" value="Transcribed_RNA"/>
</dbReference>
<dbReference type="GO" id="GO:0071011">
    <property type="term" value="C:precatalytic spliceosome"/>
    <property type="evidence" value="ECO:0007669"/>
    <property type="project" value="TreeGrafter"/>
</dbReference>
<feature type="compositionally biased region" description="Acidic residues" evidence="1">
    <location>
        <begin position="50"/>
        <end position="61"/>
    </location>
</feature>
<feature type="compositionally biased region" description="Basic and acidic residues" evidence="1">
    <location>
        <begin position="25"/>
        <end position="36"/>
    </location>
</feature>
<name>A0A7S3EAH3_9RHOD</name>
<evidence type="ECO:0000313" key="3">
    <source>
        <dbReference type="EMBL" id="CAE0041897.1"/>
    </source>
</evidence>
<reference evidence="3" key="1">
    <citation type="submission" date="2021-01" db="EMBL/GenBank/DDBJ databases">
        <authorList>
            <person name="Corre E."/>
            <person name="Pelletier E."/>
            <person name="Niang G."/>
            <person name="Scheremetjew M."/>
            <person name="Finn R."/>
            <person name="Kale V."/>
            <person name="Holt S."/>
            <person name="Cochrane G."/>
            <person name="Meng A."/>
            <person name="Brown T."/>
            <person name="Cohen L."/>
        </authorList>
    </citation>
    <scope>NUCLEOTIDE SEQUENCE</scope>
    <source>
        <strain evidence="3">CCMP 769</strain>
    </source>
</reference>
<feature type="domain" description="NOSIC" evidence="2">
    <location>
        <begin position="89"/>
        <end position="141"/>
    </location>
</feature>
<dbReference type="InterPro" id="IPR027105">
    <property type="entry name" value="Prp31"/>
</dbReference>
<proteinExistence type="predicted"/>
<dbReference type="SUPFAM" id="SSF89124">
    <property type="entry name" value="Nop domain"/>
    <property type="match status" value="1"/>
</dbReference>
<gene>
    <name evidence="3" type="ORF">RMAR00112_LOCUS9861</name>
</gene>
<evidence type="ECO:0000259" key="2">
    <source>
        <dbReference type="SMART" id="SM00931"/>
    </source>
</evidence>
<protein>
    <recommendedName>
        <fullName evidence="2">NOSIC domain-containing protein</fullName>
    </recommendedName>
</protein>
<dbReference type="Gene3D" id="1.10.287.4070">
    <property type="match status" value="1"/>
</dbReference>
<accession>A0A7S3EAH3</accession>
<dbReference type="PANTHER" id="PTHR13904:SF0">
    <property type="entry name" value="U4_U6 SMALL NUCLEAR RIBONUCLEOPROTEIN PRP31"/>
    <property type="match status" value="1"/>
</dbReference>
<dbReference type="InterPro" id="IPR012976">
    <property type="entry name" value="NOSIC"/>
</dbReference>
<dbReference type="InterPro" id="IPR036070">
    <property type="entry name" value="Nop_dom_sf"/>
</dbReference>